<dbReference type="Gene3D" id="1.10.10.60">
    <property type="entry name" value="Homeodomain-like"/>
    <property type="match status" value="1"/>
</dbReference>
<dbReference type="CDD" id="cd03137">
    <property type="entry name" value="GATase1_AraC_1"/>
    <property type="match status" value="1"/>
</dbReference>
<organism evidence="6 7">
    <name type="scientific">Rhizobium rhizophilum</name>
    <dbReference type="NCBI Taxonomy" id="1850373"/>
    <lineage>
        <taxon>Bacteria</taxon>
        <taxon>Pseudomonadati</taxon>
        <taxon>Pseudomonadota</taxon>
        <taxon>Alphaproteobacteria</taxon>
        <taxon>Hyphomicrobiales</taxon>
        <taxon>Rhizobiaceae</taxon>
        <taxon>Rhizobium/Agrobacterium group</taxon>
        <taxon>Rhizobium</taxon>
    </lineage>
</organism>
<evidence type="ECO:0000256" key="4">
    <source>
        <dbReference type="SAM" id="MobiDB-lite"/>
    </source>
</evidence>
<dbReference type="PANTHER" id="PTHR43130">
    <property type="entry name" value="ARAC-FAMILY TRANSCRIPTIONAL REGULATOR"/>
    <property type="match status" value="1"/>
</dbReference>
<dbReference type="NCBIfam" id="NF006902">
    <property type="entry name" value="PRK09393.1"/>
    <property type="match status" value="1"/>
</dbReference>
<accession>A0ABY2QQ15</accession>
<keyword evidence="2" id="KW-0238">DNA-binding</keyword>
<dbReference type="PANTHER" id="PTHR43130:SF3">
    <property type="entry name" value="HTH-TYPE TRANSCRIPTIONAL REGULATOR RV1931C"/>
    <property type="match status" value="1"/>
</dbReference>
<evidence type="ECO:0000313" key="6">
    <source>
        <dbReference type="EMBL" id="THV11856.1"/>
    </source>
</evidence>
<dbReference type="Proteomes" id="UP000309667">
    <property type="component" value="Unassembled WGS sequence"/>
</dbReference>
<keyword evidence="3" id="KW-0804">Transcription</keyword>
<reference evidence="6 7" key="1">
    <citation type="submission" date="2019-04" db="EMBL/GenBank/DDBJ databases">
        <title>Genome sequence of strain 7209-2.</title>
        <authorList>
            <person name="Gao J."/>
            <person name="Sun J."/>
        </authorList>
    </citation>
    <scope>NUCLEOTIDE SEQUENCE [LARGE SCALE GENOMIC DNA]</scope>
    <source>
        <strain evidence="6 7">7209-2</strain>
    </source>
</reference>
<dbReference type="SUPFAM" id="SSF52317">
    <property type="entry name" value="Class I glutamine amidotransferase-like"/>
    <property type="match status" value="1"/>
</dbReference>
<evidence type="ECO:0000256" key="2">
    <source>
        <dbReference type="ARBA" id="ARBA00023125"/>
    </source>
</evidence>
<keyword evidence="1" id="KW-0805">Transcription regulation</keyword>
<dbReference type="InterPro" id="IPR002818">
    <property type="entry name" value="DJ-1/PfpI"/>
</dbReference>
<dbReference type="Pfam" id="PF12833">
    <property type="entry name" value="HTH_18"/>
    <property type="match status" value="1"/>
</dbReference>
<gene>
    <name evidence="6" type="primary">ftrA</name>
    <name evidence="6" type="ORF">E9677_20410</name>
</gene>
<name>A0ABY2QQ15_9HYPH</name>
<dbReference type="EMBL" id="STGT01000005">
    <property type="protein sequence ID" value="THV11856.1"/>
    <property type="molecule type" value="Genomic_DNA"/>
</dbReference>
<dbReference type="InterPro" id="IPR029062">
    <property type="entry name" value="Class_I_gatase-like"/>
</dbReference>
<sequence>MTQFHLGDADQSETEVSSSVPRTDEPLQSAPFAASPLTGPRVVTLAYDGLCTFEFGVAVEVFGLARPEMGEGWYRHATAAVEPGLLRAAGGLTVTATGGLALLEEADLIVVPGWRGIDEPVPNKLLQALRTAHGRGARLMSLCSGVAVLAATGLLDGRRATTHWRYADAIAVRHPRICLDPDVLYVDEGEILTAAGSAAGIDLCLHVVRRDFGAEAANSVARRLVVPPHREGGQAQFIVRPVPQEREGQRLGPLVEWIDANLQHEVTIAEMAARAGMSTRTFQRRFRQLTGTSPGEFLLARRLRHACDLLERHGKLSLDDIALASGFGTPATLRHHFRARLATSPAAYRARFGQRI</sequence>
<evidence type="ECO:0000313" key="7">
    <source>
        <dbReference type="Proteomes" id="UP000309667"/>
    </source>
</evidence>
<dbReference type="InterPro" id="IPR052158">
    <property type="entry name" value="INH-QAR"/>
</dbReference>
<evidence type="ECO:0000256" key="3">
    <source>
        <dbReference type="ARBA" id="ARBA00023163"/>
    </source>
</evidence>
<comment type="caution">
    <text evidence="6">The sequence shown here is derived from an EMBL/GenBank/DDBJ whole genome shotgun (WGS) entry which is preliminary data.</text>
</comment>
<dbReference type="RefSeq" id="WP_136559894.1">
    <property type="nucleotide sequence ID" value="NZ_STGT01000005.1"/>
</dbReference>
<dbReference type="PROSITE" id="PS01124">
    <property type="entry name" value="HTH_ARAC_FAMILY_2"/>
    <property type="match status" value="1"/>
</dbReference>
<keyword evidence="7" id="KW-1185">Reference proteome</keyword>
<feature type="region of interest" description="Disordered" evidence="4">
    <location>
        <begin position="1"/>
        <end position="33"/>
    </location>
</feature>
<feature type="domain" description="HTH araC/xylS-type" evidence="5">
    <location>
        <begin position="252"/>
        <end position="351"/>
    </location>
</feature>
<dbReference type="Gene3D" id="3.40.50.880">
    <property type="match status" value="1"/>
</dbReference>
<dbReference type="InterPro" id="IPR018062">
    <property type="entry name" value="HTH_AraC-typ_CS"/>
</dbReference>
<dbReference type="InterPro" id="IPR018060">
    <property type="entry name" value="HTH_AraC"/>
</dbReference>
<dbReference type="SMART" id="SM00342">
    <property type="entry name" value="HTH_ARAC"/>
    <property type="match status" value="1"/>
</dbReference>
<evidence type="ECO:0000259" key="5">
    <source>
        <dbReference type="PROSITE" id="PS01124"/>
    </source>
</evidence>
<dbReference type="SUPFAM" id="SSF46689">
    <property type="entry name" value="Homeodomain-like"/>
    <property type="match status" value="2"/>
</dbReference>
<proteinExistence type="predicted"/>
<dbReference type="InterPro" id="IPR009057">
    <property type="entry name" value="Homeodomain-like_sf"/>
</dbReference>
<protein>
    <submittedName>
        <fullName evidence="6">Transcriptional regulator FtrA</fullName>
    </submittedName>
</protein>
<dbReference type="PROSITE" id="PS00041">
    <property type="entry name" value="HTH_ARAC_FAMILY_1"/>
    <property type="match status" value="1"/>
</dbReference>
<dbReference type="Pfam" id="PF01965">
    <property type="entry name" value="DJ-1_PfpI"/>
    <property type="match status" value="1"/>
</dbReference>
<evidence type="ECO:0000256" key="1">
    <source>
        <dbReference type="ARBA" id="ARBA00023015"/>
    </source>
</evidence>